<sequence>MADKQNGTHLVGDFSQSSTRGPAESSVLEPNQLVTPTPHRRSTARPPRPSGGPVRLSPLDRNQLSTSGFSPTSTTDPFQMFTSGFFQSFNSGLTPASTSRPSQASTPRPSLGNVIRESPLIARAVASRGKCGICDKDFKKNHKPAELRCGHYASFQCTHNHIGIPPVLGPNKCLKCERGETLDNNTIGPTQPISQPETPHRTPQRIATRPAQPQTAATEATIDPYVLLLQPTSQSQSPHDTPQDIGARFAPLEPRDSQTEIESVRPSPHSSSTTRAETPTVYCRPYSSFRNDLPLMEYLTIPHDHIEPQGVRGEWPYQFPAIKMTHLKRFTDEAFKLLASSVVRGRERFLKENGVPEHLECNSSEIRGHAEYRCRVVEEKLRSLGRMEAELEERYVVC</sequence>
<feature type="compositionally biased region" description="Polar residues" evidence="1">
    <location>
        <begin position="268"/>
        <end position="277"/>
    </location>
</feature>
<organism evidence="2 3">
    <name type="scientific">Ophiobolus disseminans</name>
    <dbReference type="NCBI Taxonomy" id="1469910"/>
    <lineage>
        <taxon>Eukaryota</taxon>
        <taxon>Fungi</taxon>
        <taxon>Dikarya</taxon>
        <taxon>Ascomycota</taxon>
        <taxon>Pezizomycotina</taxon>
        <taxon>Dothideomycetes</taxon>
        <taxon>Pleosporomycetidae</taxon>
        <taxon>Pleosporales</taxon>
        <taxon>Pleosporineae</taxon>
        <taxon>Phaeosphaeriaceae</taxon>
        <taxon>Ophiobolus</taxon>
    </lineage>
</organism>
<feature type="region of interest" description="Disordered" evidence="1">
    <location>
        <begin position="1"/>
        <end position="74"/>
    </location>
</feature>
<feature type="compositionally biased region" description="Polar residues" evidence="1">
    <location>
        <begin position="1"/>
        <end position="20"/>
    </location>
</feature>
<feature type="region of interest" description="Disordered" evidence="1">
    <location>
        <begin position="92"/>
        <end position="115"/>
    </location>
</feature>
<gene>
    <name evidence="2" type="ORF">CC86DRAFT_380023</name>
</gene>
<evidence type="ECO:0000313" key="2">
    <source>
        <dbReference type="EMBL" id="KAF2829303.1"/>
    </source>
</evidence>
<reference evidence="2" key="1">
    <citation type="journal article" date="2020" name="Stud. Mycol.">
        <title>101 Dothideomycetes genomes: a test case for predicting lifestyles and emergence of pathogens.</title>
        <authorList>
            <person name="Haridas S."/>
            <person name="Albert R."/>
            <person name="Binder M."/>
            <person name="Bloem J."/>
            <person name="Labutti K."/>
            <person name="Salamov A."/>
            <person name="Andreopoulos B."/>
            <person name="Baker S."/>
            <person name="Barry K."/>
            <person name="Bills G."/>
            <person name="Bluhm B."/>
            <person name="Cannon C."/>
            <person name="Castanera R."/>
            <person name="Culley D."/>
            <person name="Daum C."/>
            <person name="Ezra D."/>
            <person name="Gonzalez J."/>
            <person name="Henrissat B."/>
            <person name="Kuo A."/>
            <person name="Liang C."/>
            <person name="Lipzen A."/>
            <person name="Lutzoni F."/>
            <person name="Magnuson J."/>
            <person name="Mondo S."/>
            <person name="Nolan M."/>
            <person name="Ohm R."/>
            <person name="Pangilinan J."/>
            <person name="Park H.-J."/>
            <person name="Ramirez L."/>
            <person name="Alfaro M."/>
            <person name="Sun H."/>
            <person name="Tritt A."/>
            <person name="Yoshinaga Y."/>
            <person name="Zwiers L.-H."/>
            <person name="Turgeon B."/>
            <person name="Goodwin S."/>
            <person name="Spatafora J."/>
            <person name="Crous P."/>
            <person name="Grigoriev I."/>
        </authorList>
    </citation>
    <scope>NUCLEOTIDE SEQUENCE</scope>
    <source>
        <strain evidence="2">CBS 113818</strain>
    </source>
</reference>
<feature type="compositionally biased region" description="Polar residues" evidence="1">
    <location>
        <begin position="184"/>
        <end position="197"/>
    </location>
</feature>
<feature type="region of interest" description="Disordered" evidence="1">
    <location>
        <begin position="232"/>
        <end position="278"/>
    </location>
</feature>
<accession>A0A6A7A807</accession>
<name>A0A6A7A807_9PLEO</name>
<dbReference type="SUPFAM" id="SSF57850">
    <property type="entry name" value="RING/U-box"/>
    <property type="match status" value="1"/>
</dbReference>
<dbReference type="AlphaFoldDB" id="A0A6A7A807"/>
<proteinExistence type="predicted"/>
<feature type="region of interest" description="Disordered" evidence="1">
    <location>
        <begin position="184"/>
        <end position="217"/>
    </location>
</feature>
<feature type="compositionally biased region" description="Polar residues" evidence="1">
    <location>
        <begin position="92"/>
        <end position="108"/>
    </location>
</feature>
<keyword evidence="3" id="KW-1185">Reference proteome</keyword>
<dbReference type="EMBL" id="MU006221">
    <property type="protein sequence ID" value="KAF2829303.1"/>
    <property type="molecule type" value="Genomic_DNA"/>
</dbReference>
<evidence type="ECO:0000313" key="3">
    <source>
        <dbReference type="Proteomes" id="UP000799424"/>
    </source>
</evidence>
<protein>
    <submittedName>
        <fullName evidence="2">Uncharacterized protein</fullName>
    </submittedName>
</protein>
<feature type="compositionally biased region" description="Polar residues" evidence="1">
    <location>
        <begin position="60"/>
        <end position="74"/>
    </location>
</feature>
<evidence type="ECO:0000256" key="1">
    <source>
        <dbReference type="SAM" id="MobiDB-lite"/>
    </source>
</evidence>
<feature type="compositionally biased region" description="Low complexity" evidence="1">
    <location>
        <begin position="207"/>
        <end position="217"/>
    </location>
</feature>
<dbReference type="Proteomes" id="UP000799424">
    <property type="component" value="Unassembled WGS sequence"/>
</dbReference>